<dbReference type="EMBL" id="JAALHA020000019">
    <property type="protein sequence ID" value="MDR9898739.1"/>
    <property type="molecule type" value="Genomic_DNA"/>
</dbReference>
<comment type="caution">
    <text evidence="2">The sequence shown here is derived from an EMBL/GenBank/DDBJ whole genome shotgun (WGS) entry which is preliminary data.</text>
</comment>
<accession>A0AAP5ICN1</accession>
<organism evidence="2 3">
    <name type="scientific">Aetokthonos hydrillicola Thurmond2011</name>
    <dbReference type="NCBI Taxonomy" id="2712845"/>
    <lineage>
        <taxon>Bacteria</taxon>
        <taxon>Bacillati</taxon>
        <taxon>Cyanobacteriota</taxon>
        <taxon>Cyanophyceae</taxon>
        <taxon>Nostocales</taxon>
        <taxon>Hapalosiphonaceae</taxon>
        <taxon>Aetokthonos</taxon>
    </lineage>
</organism>
<dbReference type="Proteomes" id="UP000667802">
    <property type="component" value="Unassembled WGS sequence"/>
</dbReference>
<dbReference type="AlphaFoldDB" id="A0AAP5ICN1"/>
<feature type="region of interest" description="Disordered" evidence="1">
    <location>
        <begin position="39"/>
        <end position="99"/>
    </location>
</feature>
<gene>
    <name evidence="2" type="ORF">G7B40_029890</name>
</gene>
<dbReference type="RefSeq" id="WP_208339999.1">
    <property type="nucleotide sequence ID" value="NZ_CAWQFN010000587.1"/>
</dbReference>
<evidence type="ECO:0000313" key="2">
    <source>
        <dbReference type="EMBL" id="MDR9898739.1"/>
    </source>
</evidence>
<sequence>MSPLKRRQFGQLAAASLTSTVVVGLSSKTLAQSTASNGETLYGVKNPNSSSARDRENQSPLVELNTVEQSTGNVLSKTNAPALSVEDTSPAPKKSKAISLPETDRITKLAALGDGNLVISTVSYTKDAYFNHLIFTVGSAKNPTFKSKKVLGLADSDKTVESLLSLSKNQLLCLVGNQGIPPFFFGIIDSTTGKISSGDSLDLPPLMSGKRYSNLCQDAKGNIFATETSSEGIPILISINLQEKATITGKVKIKRLTPLSFEGSPLVNDVKDLNFSSSNQLYALAKDNSGKNTLFTVDVNNGKLAKVTNLEVDKFAFSS</sequence>
<protein>
    <submittedName>
        <fullName evidence="2">Uncharacterized protein</fullName>
    </submittedName>
</protein>
<name>A0AAP5ICN1_9CYAN</name>
<feature type="compositionally biased region" description="Polar residues" evidence="1">
    <location>
        <begin position="66"/>
        <end position="81"/>
    </location>
</feature>
<reference evidence="3" key="1">
    <citation type="journal article" date="2021" name="Science">
        <title>Hunting the eagle killer: A cyanobacterial neurotoxin causes vacuolar myelinopathy.</title>
        <authorList>
            <person name="Breinlinger S."/>
            <person name="Phillips T.J."/>
            <person name="Haram B.N."/>
            <person name="Mares J."/>
            <person name="Martinez Yerena J.A."/>
            <person name="Hrouzek P."/>
            <person name="Sobotka R."/>
            <person name="Henderson W.M."/>
            <person name="Schmieder P."/>
            <person name="Williams S.M."/>
            <person name="Lauderdale J.D."/>
            <person name="Wilde H.D."/>
            <person name="Gerrin W."/>
            <person name="Kust A."/>
            <person name="Washington J.W."/>
            <person name="Wagner C."/>
            <person name="Geier B."/>
            <person name="Liebeke M."/>
            <person name="Enke H."/>
            <person name="Niedermeyer T.H.J."/>
            <person name="Wilde S.B."/>
        </authorList>
    </citation>
    <scope>NUCLEOTIDE SEQUENCE [LARGE SCALE GENOMIC DNA]</scope>
    <source>
        <strain evidence="3">Thurmond2011</strain>
    </source>
</reference>
<proteinExistence type="predicted"/>
<evidence type="ECO:0000313" key="3">
    <source>
        <dbReference type="Proteomes" id="UP000667802"/>
    </source>
</evidence>
<keyword evidence="3" id="KW-1185">Reference proteome</keyword>
<evidence type="ECO:0000256" key="1">
    <source>
        <dbReference type="SAM" id="MobiDB-lite"/>
    </source>
</evidence>